<keyword evidence="1" id="KW-1133">Transmembrane helix</keyword>
<evidence type="ECO:0000256" key="1">
    <source>
        <dbReference type="SAM" id="Phobius"/>
    </source>
</evidence>
<gene>
    <name evidence="2" type="ORF">GC096_33365</name>
</gene>
<name>A0ABX1XK34_9BACL</name>
<keyword evidence="1" id="KW-0472">Membrane</keyword>
<organism evidence="2 3">
    <name type="scientific">Paenibacillus plantarum</name>
    <dbReference type="NCBI Taxonomy" id="2654975"/>
    <lineage>
        <taxon>Bacteria</taxon>
        <taxon>Bacillati</taxon>
        <taxon>Bacillota</taxon>
        <taxon>Bacilli</taxon>
        <taxon>Bacillales</taxon>
        <taxon>Paenibacillaceae</taxon>
        <taxon>Paenibacillus</taxon>
    </lineage>
</organism>
<comment type="caution">
    <text evidence="2">The sequence shown here is derived from an EMBL/GenBank/DDBJ whole genome shotgun (WGS) entry which is preliminary data.</text>
</comment>
<reference evidence="2 3" key="1">
    <citation type="submission" date="2019-10" db="EMBL/GenBank/DDBJ databases">
        <title>Description of Paenibacillus humi sp. nov.</title>
        <authorList>
            <person name="Carlier A."/>
            <person name="Qi S."/>
        </authorList>
    </citation>
    <scope>NUCLEOTIDE SEQUENCE [LARGE SCALE GENOMIC DNA]</scope>
    <source>
        <strain evidence="2 3">LMG 31461</strain>
    </source>
</reference>
<keyword evidence="3" id="KW-1185">Reference proteome</keyword>
<evidence type="ECO:0000313" key="3">
    <source>
        <dbReference type="Proteomes" id="UP000653578"/>
    </source>
</evidence>
<protein>
    <submittedName>
        <fullName evidence="2">Uncharacterized protein</fullName>
    </submittedName>
</protein>
<sequence length="59" mass="7226">MPYHPFEDIYILLTTYYLLLTTYYLLLTTYYLLLILLHYIPLVKGFVNQHHKSNLLLYK</sequence>
<keyword evidence="1" id="KW-0812">Transmembrane</keyword>
<dbReference type="EMBL" id="WHNY01000082">
    <property type="protein sequence ID" value="NOU68910.1"/>
    <property type="molecule type" value="Genomic_DNA"/>
</dbReference>
<evidence type="ECO:0000313" key="2">
    <source>
        <dbReference type="EMBL" id="NOU68910.1"/>
    </source>
</evidence>
<accession>A0ABX1XK34</accession>
<feature type="transmembrane region" description="Helical" evidence="1">
    <location>
        <begin position="16"/>
        <end position="40"/>
    </location>
</feature>
<dbReference type="Proteomes" id="UP000653578">
    <property type="component" value="Unassembled WGS sequence"/>
</dbReference>
<proteinExistence type="predicted"/>